<name>A0A286RIT5_9BACT</name>
<dbReference type="OrthoDB" id="291820at2"/>
<evidence type="ECO:0000313" key="3">
    <source>
        <dbReference type="Proteomes" id="UP000215086"/>
    </source>
</evidence>
<dbReference type="EMBL" id="CP018477">
    <property type="protein sequence ID" value="ASV75881.1"/>
    <property type="molecule type" value="Genomic_DNA"/>
</dbReference>
<dbReference type="RefSeq" id="WP_095415804.1">
    <property type="nucleotide sequence ID" value="NZ_CP018477.1"/>
</dbReference>
<dbReference type="AlphaFoldDB" id="A0A286RIT5"/>
<protein>
    <recommendedName>
        <fullName evidence="4">DUF4177 domain-containing protein</fullName>
    </recommendedName>
</protein>
<keyword evidence="3" id="KW-1185">Reference proteome</keyword>
<reference evidence="2 3" key="1">
    <citation type="journal article" name="Front. Microbiol.">
        <title>Sugar Metabolism of the First Thermophilic Planctomycete Thermogutta terrifontis: Comparative Genomic and Transcriptomic Approaches.</title>
        <authorList>
            <person name="Elcheninov A.G."/>
            <person name="Menzel P."/>
            <person name="Gudbergsdottir S.R."/>
            <person name="Slesarev A.I."/>
            <person name="Kadnikov V.V."/>
            <person name="Krogh A."/>
            <person name="Bonch-Osmolovskaya E.A."/>
            <person name="Peng X."/>
            <person name="Kublanov I.V."/>
        </authorList>
    </citation>
    <scope>NUCLEOTIDE SEQUENCE [LARGE SCALE GENOMIC DNA]</scope>
    <source>
        <strain evidence="2 3">R1</strain>
    </source>
</reference>
<feature type="region of interest" description="Disordered" evidence="1">
    <location>
        <begin position="66"/>
        <end position="103"/>
    </location>
</feature>
<organism evidence="2 3">
    <name type="scientific">Thermogutta terrifontis</name>
    <dbReference type="NCBI Taxonomy" id="1331910"/>
    <lineage>
        <taxon>Bacteria</taxon>
        <taxon>Pseudomonadati</taxon>
        <taxon>Planctomycetota</taxon>
        <taxon>Planctomycetia</taxon>
        <taxon>Pirellulales</taxon>
        <taxon>Thermoguttaceae</taxon>
        <taxon>Thermogutta</taxon>
    </lineage>
</organism>
<feature type="compositionally biased region" description="Basic and acidic residues" evidence="1">
    <location>
        <begin position="75"/>
        <end position="87"/>
    </location>
</feature>
<evidence type="ECO:0000313" key="2">
    <source>
        <dbReference type="EMBL" id="ASV75881.1"/>
    </source>
</evidence>
<dbReference type="KEGG" id="ttf:THTE_3279"/>
<gene>
    <name evidence="2" type="ORF">THTE_3279</name>
</gene>
<sequence>MTKTAIIQAQQRWEYMFLTRRSELALQDELNAVGQQGWELVAVEYYKDAKGIMGWIAFLKRPCAGPKPTGSGGEGHTEHVSGTESHHAPAISPDDVFDIKDGG</sequence>
<proteinExistence type="predicted"/>
<evidence type="ECO:0000256" key="1">
    <source>
        <dbReference type="SAM" id="MobiDB-lite"/>
    </source>
</evidence>
<accession>A0A286RIT5</accession>
<dbReference type="Proteomes" id="UP000215086">
    <property type="component" value="Chromosome"/>
</dbReference>
<evidence type="ECO:0008006" key="4">
    <source>
        <dbReference type="Google" id="ProtNLM"/>
    </source>
</evidence>